<dbReference type="AlphaFoldDB" id="A0A5R9FM33"/>
<feature type="compositionally biased region" description="Polar residues" evidence="1">
    <location>
        <begin position="79"/>
        <end position="89"/>
    </location>
</feature>
<keyword evidence="2" id="KW-0812">Transmembrane</keyword>
<feature type="transmembrane region" description="Helical" evidence="2">
    <location>
        <begin position="23"/>
        <end position="42"/>
    </location>
</feature>
<accession>A0A5R9FM33</accession>
<dbReference type="RefSeq" id="WP_138047788.1">
    <property type="nucleotide sequence ID" value="NZ_VBZC01000032.1"/>
</dbReference>
<comment type="caution">
    <text evidence="3">The sequence shown here is derived from an EMBL/GenBank/DDBJ whole genome shotgun (WGS) entry which is preliminary data.</text>
</comment>
<keyword evidence="4" id="KW-1185">Reference proteome</keyword>
<evidence type="ECO:0000256" key="2">
    <source>
        <dbReference type="SAM" id="Phobius"/>
    </source>
</evidence>
<dbReference type="EMBL" id="VBZC01000032">
    <property type="protein sequence ID" value="TLS43186.1"/>
    <property type="molecule type" value="Genomic_DNA"/>
</dbReference>
<organism evidence="3 4">
    <name type="scientific">Streptomyces montanus</name>
    <dbReference type="NCBI Taxonomy" id="2580423"/>
    <lineage>
        <taxon>Bacteria</taxon>
        <taxon>Bacillati</taxon>
        <taxon>Actinomycetota</taxon>
        <taxon>Actinomycetes</taxon>
        <taxon>Kitasatosporales</taxon>
        <taxon>Streptomycetaceae</taxon>
        <taxon>Streptomyces</taxon>
    </lineage>
</organism>
<dbReference type="Proteomes" id="UP000305906">
    <property type="component" value="Unassembled WGS sequence"/>
</dbReference>
<protein>
    <submittedName>
        <fullName evidence="3">Uncharacterized protein</fullName>
    </submittedName>
</protein>
<sequence>MGVPQASGKSEIFEVVLRFMPDWVQFTVLGLVLLAVLVSWGVKLKRKLAYRRAVREGRPMHAAAQYGQGRGADYLGSYAPQTRQDGTTP</sequence>
<keyword evidence="2" id="KW-1133">Transmembrane helix</keyword>
<evidence type="ECO:0000313" key="3">
    <source>
        <dbReference type="EMBL" id="TLS43186.1"/>
    </source>
</evidence>
<evidence type="ECO:0000313" key="4">
    <source>
        <dbReference type="Proteomes" id="UP000305906"/>
    </source>
</evidence>
<feature type="region of interest" description="Disordered" evidence="1">
    <location>
        <begin position="64"/>
        <end position="89"/>
    </location>
</feature>
<proteinExistence type="predicted"/>
<evidence type="ECO:0000256" key="1">
    <source>
        <dbReference type="SAM" id="MobiDB-lite"/>
    </source>
</evidence>
<reference evidence="3 4" key="1">
    <citation type="submission" date="2019-05" db="EMBL/GenBank/DDBJ databases">
        <title>Streptomyces sp. NEAU-C151, a novel actinomycete isolated from soil.</title>
        <authorList>
            <person name="Han L."/>
            <person name="Jiang H."/>
        </authorList>
    </citation>
    <scope>NUCLEOTIDE SEQUENCE [LARGE SCALE GENOMIC DNA]</scope>
    <source>
        <strain evidence="3 4">NEAU-C151</strain>
    </source>
</reference>
<name>A0A5R9FM33_9ACTN</name>
<keyword evidence="2" id="KW-0472">Membrane</keyword>
<gene>
    <name evidence="3" type="ORF">FE633_26945</name>
</gene>